<dbReference type="EMBL" id="LFJN01000019">
    <property type="protein sequence ID" value="KPI38353.1"/>
    <property type="molecule type" value="Genomic_DNA"/>
</dbReference>
<reference evidence="2 3" key="1">
    <citation type="submission" date="2015-06" db="EMBL/GenBank/DDBJ databases">
        <title>Draft genome of the ant-associated black yeast Phialophora attae CBS 131958.</title>
        <authorList>
            <person name="Moreno L.F."/>
            <person name="Stielow B.J."/>
            <person name="de Hoog S."/>
            <person name="Vicente V.A."/>
            <person name="Weiss V.A."/>
            <person name="de Vries M."/>
            <person name="Cruz L.M."/>
            <person name="Souza E.M."/>
        </authorList>
    </citation>
    <scope>NUCLEOTIDE SEQUENCE [LARGE SCALE GENOMIC DNA]</scope>
    <source>
        <strain evidence="2 3">CBS 131958</strain>
    </source>
</reference>
<comment type="caution">
    <text evidence="2">The sequence shown here is derived from an EMBL/GenBank/DDBJ whole genome shotgun (WGS) entry which is preliminary data.</text>
</comment>
<feature type="compositionally biased region" description="Pro residues" evidence="1">
    <location>
        <begin position="342"/>
        <end position="356"/>
    </location>
</feature>
<keyword evidence="3" id="KW-1185">Reference proteome</keyword>
<feature type="region of interest" description="Disordered" evidence="1">
    <location>
        <begin position="1"/>
        <end position="30"/>
    </location>
</feature>
<feature type="region of interest" description="Disordered" evidence="1">
    <location>
        <begin position="237"/>
        <end position="499"/>
    </location>
</feature>
<organism evidence="2 3">
    <name type="scientific">Cyphellophora attinorum</name>
    <dbReference type="NCBI Taxonomy" id="1664694"/>
    <lineage>
        <taxon>Eukaryota</taxon>
        <taxon>Fungi</taxon>
        <taxon>Dikarya</taxon>
        <taxon>Ascomycota</taxon>
        <taxon>Pezizomycotina</taxon>
        <taxon>Eurotiomycetes</taxon>
        <taxon>Chaetothyriomycetidae</taxon>
        <taxon>Chaetothyriales</taxon>
        <taxon>Cyphellophoraceae</taxon>
        <taxon>Cyphellophora</taxon>
    </lineage>
</organism>
<gene>
    <name evidence="2" type="ORF">AB675_12004</name>
</gene>
<dbReference type="VEuPathDB" id="FungiDB:AB675_12004"/>
<dbReference type="STRING" id="1664694.A0A0N1H6J3"/>
<feature type="compositionally biased region" description="Low complexity" evidence="1">
    <location>
        <begin position="321"/>
        <end position="341"/>
    </location>
</feature>
<dbReference type="GeneID" id="28732781"/>
<proteinExistence type="predicted"/>
<evidence type="ECO:0000313" key="3">
    <source>
        <dbReference type="Proteomes" id="UP000038010"/>
    </source>
</evidence>
<feature type="compositionally biased region" description="Low complexity" evidence="1">
    <location>
        <begin position="414"/>
        <end position="425"/>
    </location>
</feature>
<dbReference type="AlphaFoldDB" id="A0A0N1H6J3"/>
<accession>A0A0N1H6J3</accession>
<evidence type="ECO:0000256" key="1">
    <source>
        <dbReference type="SAM" id="MobiDB-lite"/>
    </source>
</evidence>
<dbReference type="RefSeq" id="XP_017998316.1">
    <property type="nucleotide sequence ID" value="XM_018140900.1"/>
</dbReference>
<feature type="compositionally biased region" description="Gly residues" evidence="1">
    <location>
        <begin position="484"/>
        <end position="499"/>
    </location>
</feature>
<dbReference type="OrthoDB" id="4204700at2759"/>
<feature type="compositionally biased region" description="Pro residues" evidence="1">
    <location>
        <begin position="9"/>
        <end position="19"/>
    </location>
</feature>
<protein>
    <submittedName>
        <fullName evidence="2">Uncharacterized protein</fullName>
    </submittedName>
</protein>
<feature type="compositionally biased region" description="Basic and acidic residues" evidence="1">
    <location>
        <begin position="461"/>
        <end position="483"/>
    </location>
</feature>
<feature type="compositionally biased region" description="Basic and acidic residues" evidence="1">
    <location>
        <begin position="237"/>
        <end position="246"/>
    </location>
</feature>
<feature type="compositionally biased region" description="Low complexity" evidence="1">
    <location>
        <begin position="373"/>
        <end position="400"/>
    </location>
</feature>
<sequence>MVNEVGSSQPPPSRYPPSMGPGARSTEERLQSLADRAQQIKATLESYVVEKQDDGSLKLQYDLNNQQRTYVIPSSSMAFPGILTATARSTRNTGMSLIAMIRAVDSTTGTMPSQQAAEGFAEHGSKNLLWRKAGFYGSLAAAGYFFEKSLKRGDMKFPFRKAKDPAKYLKFPNRFVPVIKGRPAWILWQVTRFGVYALYANVAITPFTRSIGSTSMTVGLYRDDRTRPFMEELKKLQKVREGRKAPDQMGPLIPGQHDRTRQQNQNPQQRNSFGEPQDSDRESPNDQSWANPFNGQTTDSMPDGYSDSSVDYGDTMKAENAASATAPKAQPQQQPRQQYGTPRPPPAASSPPPSAGSPPGDDPFAFNEDPLGSSSDPDSPTYNPASASRSQQSQATPRRSWASIRNEARRDNISSSSSDTTDTYSAGPASSYGSRAASPHARKSPAQSESYNYGDGEADNEDAKARARREFDALLERERKVSEGGDGGGGSGGGRRYGR</sequence>
<name>A0A0N1H6J3_9EURO</name>
<feature type="compositionally biased region" description="Low complexity" evidence="1">
    <location>
        <begin position="303"/>
        <end position="313"/>
    </location>
</feature>
<feature type="compositionally biased region" description="Low complexity" evidence="1">
    <location>
        <begin position="262"/>
        <end position="271"/>
    </location>
</feature>
<feature type="compositionally biased region" description="Polar residues" evidence="1">
    <location>
        <begin position="285"/>
        <end position="300"/>
    </location>
</feature>
<dbReference type="Proteomes" id="UP000038010">
    <property type="component" value="Unassembled WGS sequence"/>
</dbReference>
<evidence type="ECO:0000313" key="2">
    <source>
        <dbReference type="EMBL" id="KPI38353.1"/>
    </source>
</evidence>